<dbReference type="InterPro" id="IPR014044">
    <property type="entry name" value="CAP_dom"/>
</dbReference>
<sequence>MLPQSKHLYDSEVHSLSLAQLQTIMIDYINSIRKKHKLPPYTIFDHPLAQEHSKYLFESGKDKELDWNDHFDAEGKSIFWRMKATKIRFKDVGENIVTVPPGATVRQLVDAWMGSTMGHREALLSTEYKQVIIGHHPGSNNVVLDLVTLDDEK</sequence>
<accession>A0A0B7HWW8</accession>
<evidence type="ECO:0000313" key="3">
    <source>
        <dbReference type="Proteomes" id="UP000045051"/>
    </source>
</evidence>
<proteinExistence type="predicted"/>
<dbReference type="Proteomes" id="UP000045051">
    <property type="component" value="Unassembled WGS sequence"/>
</dbReference>
<evidence type="ECO:0000259" key="1">
    <source>
        <dbReference type="Pfam" id="PF00188"/>
    </source>
</evidence>
<dbReference type="Pfam" id="PF00188">
    <property type="entry name" value="CAP"/>
    <property type="match status" value="1"/>
</dbReference>
<gene>
    <name evidence="2" type="ORF">CCAND38_1580001</name>
</gene>
<dbReference type="AlphaFoldDB" id="A0A0B7HWW8"/>
<feature type="domain" description="SCP" evidence="1">
    <location>
        <begin position="27"/>
        <end position="141"/>
    </location>
</feature>
<keyword evidence="3" id="KW-1185">Reference proteome</keyword>
<dbReference type="Gene3D" id="3.40.33.10">
    <property type="entry name" value="CAP"/>
    <property type="match status" value="1"/>
</dbReference>
<protein>
    <recommendedName>
        <fullName evidence="1">SCP domain-containing protein</fullName>
    </recommendedName>
</protein>
<dbReference type="CDD" id="cd05379">
    <property type="entry name" value="CAP_bacterial"/>
    <property type="match status" value="1"/>
</dbReference>
<dbReference type="SUPFAM" id="SSF55797">
    <property type="entry name" value="PR-1-like"/>
    <property type="match status" value="1"/>
</dbReference>
<name>A0A0B7HWW8_9FLAO</name>
<dbReference type="InterPro" id="IPR035940">
    <property type="entry name" value="CAP_sf"/>
</dbReference>
<organism evidence="2 3">
    <name type="scientific">Capnocytophaga canis</name>
    <dbReference type="NCBI Taxonomy" id="1848903"/>
    <lineage>
        <taxon>Bacteria</taxon>
        <taxon>Pseudomonadati</taxon>
        <taxon>Bacteroidota</taxon>
        <taxon>Flavobacteriia</taxon>
        <taxon>Flavobacteriales</taxon>
        <taxon>Flavobacteriaceae</taxon>
        <taxon>Capnocytophaga</taxon>
    </lineage>
</organism>
<evidence type="ECO:0000313" key="2">
    <source>
        <dbReference type="EMBL" id="CEN44146.1"/>
    </source>
</evidence>
<dbReference type="EMBL" id="CDOI01000066">
    <property type="protein sequence ID" value="CEN44146.1"/>
    <property type="molecule type" value="Genomic_DNA"/>
</dbReference>
<reference evidence="2 3" key="1">
    <citation type="submission" date="2015-01" db="EMBL/GenBank/DDBJ databases">
        <authorList>
            <person name="Xiang T."/>
            <person name="Song Y."/>
            <person name="Huang L."/>
            <person name="Wang B."/>
            <person name="Wu P."/>
        </authorList>
    </citation>
    <scope>NUCLEOTIDE SEQUENCE [LARGE SCALE GENOMIC DNA]</scope>
    <source>
        <strain evidence="2 3">CcD38</strain>
    </source>
</reference>